<organism evidence="1 2">
    <name type="scientific">Daucus carota subsp. sativus</name>
    <name type="common">Carrot</name>
    <dbReference type="NCBI Taxonomy" id="79200"/>
    <lineage>
        <taxon>Eukaryota</taxon>
        <taxon>Viridiplantae</taxon>
        <taxon>Streptophyta</taxon>
        <taxon>Embryophyta</taxon>
        <taxon>Tracheophyta</taxon>
        <taxon>Spermatophyta</taxon>
        <taxon>Magnoliopsida</taxon>
        <taxon>eudicotyledons</taxon>
        <taxon>Gunneridae</taxon>
        <taxon>Pentapetalae</taxon>
        <taxon>asterids</taxon>
        <taxon>campanulids</taxon>
        <taxon>Apiales</taxon>
        <taxon>Apiaceae</taxon>
        <taxon>Apioideae</taxon>
        <taxon>Scandiceae</taxon>
        <taxon>Daucinae</taxon>
        <taxon>Daucus</taxon>
        <taxon>Daucus sect. Daucus</taxon>
    </lineage>
</organism>
<keyword evidence="2" id="KW-1185">Reference proteome</keyword>
<sequence>MSIPVTNQGHHERIEIQPVSSFCDIMLNVNDVSLLSRTISLIESYGDTFTAKTKAPSTLEDIEDDNHVSFDAANRSNDSSVLLTPCCILGVLKADGMLL</sequence>
<proteinExistence type="predicted"/>
<evidence type="ECO:0000313" key="1">
    <source>
        <dbReference type="EMBL" id="WOG99694.1"/>
    </source>
</evidence>
<name>A0A164XP54_DAUCS</name>
<dbReference type="AlphaFoldDB" id="A0A164XP54"/>
<dbReference type="EMBL" id="CP093347">
    <property type="protein sequence ID" value="WOG99694.1"/>
    <property type="molecule type" value="Genomic_DNA"/>
</dbReference>
<reference evidence="1" key="2">
    <citation type="submission" date="2022-03" db="EMBL/GenBank/DDBJ databases">
        <title>Draft title - Genomic analysis of global carrot germplasm unveils the trajectory of domestication and the origin of high carotenoid orange carrot.</title>
        <authorList>
            <person name="Iorizzo M."/>
            <person name="Ellison S."/>
            <person name="Senalik D."/>
            <person name="Macko-Podgorni A."/>
            <person name="Grzebelus D."/>
            <person name="Bostan H."/>
            <person name="Rolling W."/>
            <person name="Curaba J."/>
            <person name="Simon P."/>
        </authorList>
    </citation>
    <scope>NUCLEOTIDE SEQUENCE</scope>
    <source>
        <tissue evidence="1">Leaf</tissue>
    </source>
</reference>
<accession>A0A164XP54</accession>
<protein>
    <submittedName>
        <fullName evidence="1">Uncharacterized protein</fullName>
    </submittedName>
</protein>
<gene>
    <name evidence="1" type="ORF">DCAR_0519049</name>
</gene>
<evidence type="ECO:0000313" key="2">
    <source>
        <dbReference type="Proteomes" id="UP000077755"/>
    </source>
</evidence>
<dbReference type="Gramene" id="KZM93421">
    <property type="protein sequence ID" value="KZM93421"/>
    <property type="gene ID" value="DCAR_016666"/>
</dbReference>
<reference evidence="1" key="1">
    <citation type="journal article" date="2016" name="Nat. Genet.">
        <title>A high-quality carrot genome assembly provides new insights into carotenoid accumulation and asterid genome evolution.</title>
        <authorList>
            <person name="Iorizzo M."/>
            <person name="Ellison S."/>
            <person name="Senalik D."/>
            <person name="Zeng P."/>
            <person name="Satapoomin P."/>
            <person name="Huang J."/>
            <person name="Bowman M."/>
            <person name="Iovene M."/>
            <person name="Sanseverino W."/>
            <person name="Cavagnaro P."/>
            <person name="Yildiz M."/>
            <person name="Macko-Podgorni A."/>
            <person name="Moranska E."/>
            <person name="Grzebelus E."/>
            <person name="Grzebelus D."/>
            <person name="Ashrafi H."/>
            <person name="Zheng Z."/>
            <person name="Cheng S."/>
            <person name="Spooner D."/>
            <person name="Van Deynze A."/>
            <person name="Simon P."/>
        </authorList>
    </citation>
    <scope>NUCLEOTIDE SEQUENCE</scope>
    <source>
        <tissue evidence="1">Leaf</tissue>
    </source>
</reference>
<dbReference type="Proteomes" id="UP000077755">
    <property type="component" value="Chromosome 5"/>
</dbReference>